<dbReference type="PANTHER" id="PTHR43418">
    <property type="entry name" value="MULTIFUNCTIONAL TRYPTOPHAN BIOSYNTHESIS PROTEIN-RELATED"/>
    <property type="match status" value="1"/>
</dbReference>
<dbReference type="SUPFAM" id="SSF52317">
    <property type="entry name" value="Class I glutamine amidotransferase-like"/>
    <property type="match status" value="1"/>
</dbReference>
<dbReference type="InterPro" id="IPR050472">
    <property type="entry name" value="Anth_synth/Amidotransfase"/>
</dbReference>
<dbReference type="CDD" id="cd01743">
    <property type="entry name" value="GATase1_Anthranilate_Synthase"/>
    <property type="match status" value="1"/>
</dbReference>
<dbReference type="PROSITE" id="PS51273">
    <property type="entry name" value="GATASE_TYPE_1"/>
    <property type="match status" value="1"/>
</dbReference>
<evidence type="ECO:0000313" key="5">
    <source>
        <dbReference type="Proteomes" id="UP001501011"/>
    </source>
</evidence>
<evidence type="ECO:0000313" key="4">
    <source>
        <dbReference type="EMBL" id="GAA4360116.1"/>
    </source>
</evidence>
<dbReference type="Pfam" id="PF00117">
    <property type="entry name" value="GATase"/>
    <property type="match status" value="1"/>
</dbReference>
<evidence type="ECO:0000256" key="2">
    <source>
        <dbReference type="SAM" id="Phobius"/>
    </source>
</evidence>
<dbReference type="PANTHER" id="PTHR43418:SF4">
    <property type="entry name" value="MULTIFUNCTIONAL TRYPTOPHAN BIOSYNTHESIS PROTEIN"/>
    <property type="match status" value="1"/>
</dbReference>
<dbReference type="PRINTS" id="PR00096">
    <property type="entry name" value="GATASE"/>
</dbReference>
<dbReference type="Gene3D" id="3.40.50.880">
    <property type="match status" value="1"/>
</dbReference>
<accession>A0ABP8IJF2</accession>
<keyword evidence="1" id="KW-0315">Glutamine amidotransferase</keyword>
<dbReference type="PRINTS" id="PR00099">
    <property type="entry name" value="CPSGATASE"/>
</dbReference>
<organism evidence="4 5">
    <name type="scientific">Kangiella marina</name>
    <dbReference type="NCBI Taxonomy" id="1079178"/>
    <lineage>
        <taxon>Bacteria</taxon>
        <taxon>Pseudomonadati</taxon>
        <taxon>Pseudomonadota</taxon>
        <taxon>Gammaproteobacteria</taxon>
        <taxon>Kangiellales</taxon>
        <taxon>Kangiellaceae</taxon>
        <taxon>Kangiella</taxon>
    </lineage>
</organism>
<comment type="caution">
    <text evidence="4">The sequence shown here is derived from an EMBL/GenBank/DDBJ whole genome shotgun (WGS) entry which is preliminary data.</text>
</comment>
<dbReference type="EMBL" id="BAABFV010000001">
    <property type="protein sequence ID" value="GAA4360116.1"/>
    <property type="molecule type" value="Genomic_DNA"/>
</dbReference>
<feature type="transmembrane region" description="Helical" evidence="2">
    <location>
        <begin position="60"/>
        <end position="80"/>
    </location>
</feature>
<keyword evidence="2" id="KW-1133">Transmembrane helix</keyword>
<protein>
    <recommendedName>
        <fullName evidence="3">Glutamine amidotransferase domain-containing protein</fullName>
    </recommendedName>
</protein>
<evidence type="ECO:0000256" key="1">
    <source>
        <dbReference type="ARBA" id="ARBA00022962"/>
    </source>
</evidence>
<dbReference type="PRINTS" id="PR00097">
    <property type="entry name" value="ANTSNTHASEII"/>
</dbReference>
<keyword evidence="2" id="KW-0812">Transmembrane</keyword>
<feature type="domain" description="Glutamine amidotransferase" evidence="3">
    <location>
        <begin position="91"/>
        <end position="278"/>
    </location>
</feature>
<name>A0ABP8IJF2_9GAMM</name>
<keyword evidence="2" id="KW-0472">Membrane</keyword>
<dbReference type="NCBIfam" id="TIGR00566">
    <property type="entry name" value="trpG_papA"/>
    <property type="match status" value="1"/>
</dbReference>
<proteinExistence type="predicted"/>
<evidence type="ECO:0000259" key="3">
    <source>
        <dbReference type="Pfam" id="PF00117"/>
    </source>
</evidence>
<dbReference type="InterPro" id="IPR006221">
    <property type="entry name" value="TrpG/PapA_dom"/>
</dbReference>
<sequence>MRKIWWIFAALMVIATFGHYVSDQSAIEQCLEADGSFHYDDDYCSQKSIYEGDKGFVGNHWPLVTMLLLSLGFLIVSLVIKTPPVSRRKLLMVDNYDSFTYNLVQYFGQLGLEVLVKRNDELTIAEVEALKPDYIVISPGPCTPNESGITLDILEKLASDYPILGVCLGHQAMAQVFGGKVIQAKQVMHGKTSPIYHNNTGVFESLPNPFEATRYHSLIVDKLSLPEEFEITAWTEDEEGELEYIMGIKHKTLKLEGVQFHPESILSEKGHQLLKNFIESAKQA</sequence>
<dbReference type="InterPro" id="IPR017926">
    <property type="entry name" value="GATASE"/>
</dbReference>
<keyword evidence="5" id="KW-1185">Reference proteome</keyword>
<dbReference type="RefSeq" id="WP_345292268.1">
    <property type="nucleotide sequence ID" value="NZ_BAABFV010000001.1"/>
</dbReference>
<reference evidence="5" key="1">
    <citation type="journal article" date="2019" name="Int. J. Syst. Evol. Microbiol.">
        <title>The Global Catalogue of Microorganisms (GCM) 10K type strain sequencing project: providing services to taxonomists for standard genome sequencing and annotation.</title>
        <authorList>
            <consortium name="The Broad Institute Genomics Platform"/>
            <consortium name="The Broad Institute Genome Sequencing Center for Infectious Disease"/>
            <person name="Wu L."/>
            <person name="Ma J."/>
        </authorList>
    </citation>
    <scope>NUCLEOTIDE SEQUENCE [LARGE SCALE GENOMIC DNA]</scope>
    <source>
        <strain evidence="5">JCM 17728</strain>
    </source>
</reference>
<dbReference type="Proteomes" id="UP001501011">
    <property type="component" value="Unassembled WGS sequence"/>
</dbReference>
<gene>
    <name evidence="4" type="ORF">GCM10023151_11700</name>
</gene>
<dbReference type="InterPro" id="IPR029062">
    <property type="entry name" value="Class_I_gatase-like"/>
</dbReference>